<evidence type="ECO:0000313" key="1">
    <source>
        <dbReference type="EMBL" id="QBK93796.1"/>
    </source>
</evidence>
<organism evidence="1">
    <name type="scientific">Pithovirus LCPAC406</name>
    <dbReference type="NCBI Taxonomy" id="2506599"/>
    <lineage>
        <taxon>Viruses</taxon>
        <taxon>Pithoviruses</taxon>
    </lineage>
</organism>
<proteinExistence type="predicted"/>
<gene>
    <name evidence="1" type="ORF">LCPAC406_01100</name>
</gene>
<protein>
    <submittedName>
        <fullName evidence="1">Uncharacterized protein</fullName>
    </submittedName>
</protein>
<name>A0A481ZDR3_9VIRU</name>
<dbReference type="EMBL" id="MK500605">
    <property type="protein sequence ID" value="QBK93796.1"/>
    <property type="molecule type" value="Genomic_DNA"/>
</dbReference>
<reference evidence="1" key="1">
    <citation type="journal article" date="2019" name="MBio">
        <title>Virus Genomes from Deep Sea Sediments Expand the Ocean Megavirome and Support Independent Origins of Viral Gigantism.</title>
        <authorList>
            <person name="Backstrom D."/>
            <person name="Yutin N."/>
            <person name="Jorgensen S.L."/>
            <person name="Dharamshi J."/>
            <person name="Homa F."/>
            <person name="Zaremba-Niedwiedzka K."/>
            <person name="Spang A."/>
            <person name="Wolf Y.I."/>
            <person name="Koonin E.V."/>
            <person name="Ettema T.J."/>
        </authorList>
    </citation>
    <scope>NUCLEOTIDE SEQUENCE</scope>
</reference>
<sequence>MLHADVLTEVYLFLSVKDVTILLRVSNLFNIRCESMWKRLVKNEFGITKLFGSTWKDAAILLSQCNMINMNKRWIDGRTYNDIFTDSLNNINYFDIVRYDYHIASIFRPPVIIDEKTAKEYVTKHYRKTNLDISRFYYDDGVLYNHLRFMTRELYILTHAHHHFVSNNRIHGISTLLCSKSPNILHYDGPDLFMPDPISYIMCYSLIPYSNLCITPFKKRVNNISRRIIRTSQNDSYWKNIMRNNYGITKMYGSSWKETYYFFARTNMINLNKKWIDGRTYYEILNAGNIYRGQIYVFPDDVNDQKSAYKFVEDTYDLKYFQTKYGIDVTDEIAIKYHLRAITREFVVVNLTIIDMGRGMHNFNYMRTPKERKILNRIKVAFVDPILLVASYSMYDNKHLSGIIR</sequence>
<accession>A0A481ZDR3</accession>